<name>A0A822YZZ0_NELNU</name>
<comment type="caution">
    <text evidence="1">The sequence shown here is derived from an EMBL/GenBank/DDBJ whole genome shotgun (WGS) entry which is preliminary data.</text>
</comment>
<accession>A0A822YZZ0</accession>
<reference evidence="1 2" key="1">
    <citation type="journal article" date="2020" name="Mol. Biol. Evol.">
        <title>Distinct Expression and Methylation Patterns for Genes with Different Fates following a Single Whole-Genome Duplication in Flowering Plants.</title>
        <authorList>
            <person name="Shi T."/>
            <person name="Rahmani R.S."/>
            <person name="Gugger P.F."/>
            <person name="Wang M."/>
            <person name="Li H."/>
            <person name="Zhang Y."/>
            <person name="Li Z."/>
            <person name="Wang Q."/>
            <person name="Van de Peer Y."/>
            <person name="Marchal K."/>
            <person name="Chen J."/>
        </authorList>
    </citation>
    <scope>NUCLEOTIDE SEQUENCE [LARGE SCALE GENOMIC DNA]</scope>
    <source>
        <tissue evidence="1">Leaf</tissue>
    </source>
</reference>
<evidence type="ECO:0000313" key="2">
    <source>
        <dbReference type="Proteomes" id="UP000607653"/>
    </source>
</evidence>
<keyword evidence="2" id="KW-1185">Reference proteome</keyword>
<dbReference type="Proteomes" id="UP000607653">
    <property type="component" value="Unassembled WGS sequence"/>
</dbReference>
<dbReference type="EMBL" id="DUZY01000004">
    <property type="protein sequence ID" value="DAD34778.1"/>
    <property type="molecule type" value="Genomic_DNA"/>
</dbReference>
<evidence type="ECO:0000313" key="1">
    <source>
        <dbReference type="EMBL" id="DAD34778.1"/>
    </source>
</evidence>
<dbReference type="AlphaFoldDB" id="A0A822YZZ0"/>
<protein>
    <submittedName>
        <fullName evidence="1">Uncharacterized protein</fullName>
    </submittedName>
</protein>
<gene>
    <name evidence="1" type="ORF">HUJ06_005418</name>
</gene>
<organism evidence="1 2">
    <name type="scientific">Nelumbo nucifera</name>
    <name type="common">Sacred lotus</name>
    <dbReference type="NCBI Taxonomy" id="4432"/>
    <lineage>
        <taxon>Eukaryota</taxon>
        <taxon>Viridiplantae</taxon>
        <taxon>Streptophyta</taxon>
        <taxon>Embryophyta</taxon>
        <taxon>Tracheophyta</taxon>
        <taxon>Spermatophyta</taxon>
        <taxon>Magnoliopsida</taxon>
        <taxon>Proteales</taxon>
        <taxon>Nelumbonaceae</taxon>
        <taxon>Nelumbo</taxon>
    </lineage>
</organism>
<sequence>MWGHTGMVRPRLEKETKSSCEKILSRVIVSDTVFFLPAVQR</sequence>
<proteinExistence type="predicted"/>